<evidence type="ECO:0008006" key="5">
    <source>
        <dbReference type="Google" id="ProtNLM"/>
    </source>
</evidence>
<feature type="chain" id="PRO_5041923290" description="Secreted protein" evidence="2">
    <location>
        <begin position="22"/>
        <end position="86"/>
    </location>
</feature>
<evidence type="ECO:0000313" key="4">
    <source>
        <dbReference type="Proteomes" id="UP001221757"/>
    </source>
</evidence>
<evidence type="ECO:0000313" key="3">
    <source>
        <dbReference type="EMBL" id="KAJ7708274.1"/>
    </source>
</evidence>
<name>A0AAD7GYR0_MYCRO</name>
<dbReference type="EMBL" id="JARKIE010000004">
    <property type="protein sequence ID" value="KAJ7708274.1"/>
    <property type="molecule type" value="Genomic_DNA"/>
</dbReference>
<keyword evidence="4" id="KW-1185">Reference proteome</keyword>
<sequence>MPVPTILLHFLFSCAAPAARAARHLRTHIILFSLLCRADLRCRSKVGPARLSSTCGGAAHVKELADSGNKRTKPCPLTSPRSSEEL</sequence>
<organism evidence="3 4">
    <name type="scientific">Mycena rosella</name>
    <name type="common">Pink bonnet</name>
    <name type="synonym">Agaricus rosellus</name>
    <dbReference type="NCBI Taxonomy" id="1033263"/>
    <lineage>
        <taxon>Eukaryota</taxon>
        <taxon>Fungi</taxon>
        <taxon>Dikarya</taxon>
        <taxon>Basidiomycota</taxon>
        <taxon>Agaricomycotina</taxon>
        <taxon>Agaricomycetes</taxon>
        <taxon>Agaricomycetidae</taxon>
        <taxon>Agaricales</taxon>
        <taxon>Marasmiineae</taxon>
        <taxon>Mycenaceae</taxon>
        <taxon>Mycena</taxon>
    </lineage>
</organism>
<dbReference type="AlphaFoldDB" id="A0AAD7GYR0"/>
<proteinExistence type="predicted"/>
<keyword evidence="2" id="KW-0732">Signal</keyword>
<dbReference type="Proteomes" id="UP001221757">
    <property type="component" value="Unassembled WGS sequence"/>
</dbReference>
<comment type="caution">
    <text evidence="3">The sequence shown here is derived from an EMBL/GenBank/DDBJ whole genome shotgun (WGS) entry which is preliminary data.</text>
</comment>
<gene>
    <name evidence="3" type="ORF">B0H17DRAFT_1032096</name>
</gene>
<feature type="signal peptide" evidence="2">
    <location>
        <begin position="1"/>
        <end position="21"/>
    </location>
</feature>
<protein>
    <recommendedName>
        <fullName evidence="5">Secreted protein</fullName>
    </recommendedName>
</protein>
<accession>A0AAD7GYR0</accession>
<reference evidence="3" key="1">
    <citation type="submission" date="2023-03" db="EMBL/GenBank/DDBJ databases">
        <title>Massive genome expansion in bonnet fungi (Mycena s.s.) driven by repeated elements and novel gene families across ecological guilds.</title>
        <authorList>
            <consortium name="Lawrence Berkeley National Laboratory"/>
            <person name="Harder C.B."/>
            <person name="Miyauchi S."/>
            <person name="Viragh M."/>
            <person name="Kuo A."/>
            <person name="Thoen E."/>
            <person name="Andreopoulos B."/>
            <person name="Lu D."/>
            <person name="Skrede I."/>
            <person name="Drula E."/>
            <person name="Henrissat B."/>
            <person name="Morin E."/>
            <person name="Kohler A."/>
            <person name="Barry K."/>
            <person name="LaButti K."/>
            <person name="Morin E."/>
            <person name="Salamov A."/>
            <person name="Lipzen A."/>
            <person name="Mereny Z."/>
            <person name="Hegedus B."/>
            <person name="Baldrian P."/>
            <person name="Stursova M."/>
            <person name="Weitz H."/>
            <person name="Taylor A."/>
            <person name="Grigoriev I.V."/>
            <person name="Nagy L.G."/>
            <person name="Martin F."/>
            <person name="Kauserud H."/>
        </authorList>
    </citation>
    <scope>NUCLEOTIDE SEQUENCE</scope>
    <source>
        <strain evidence="3">CBHHK067</strain>
    </source>
</reference>
<evidence type="ECO:0000256" key="1">
    <source>
        <dbReference type="SAM" id="MobiDB-lite"/>
    </source>
</evidence>
<evidence type="ECO:0000256" key="2">
    <source>
        <dbReference type="SAM" id="SignalP"/>
    </source>
</evidence>
<feature type="region of interest" description="Disordered" evidence="1">
    <location>
        <begin position="66"/>
        <end position="86"/>
    </location>
</feature>